<name>A0A1Y2H0Z6_9FUNG</name>
<dbReference type="OrthoDB" id="4743193at2759"/>
<dbReference type="EMBL" id="MCFF01000003">
    <property type="protein sequence ID" value="ORZ27714.1"/>
    <property type="molecule type" value="Genomic_DNA"/>
</dbReference>
<gene>
    <name evidence="2" type="ORF">BCR41DRAFT_392170</name>
</gene>
<accession>A0A1Y2H0Z6</accession>
<sequence>MNMNLLMAQLVAMPGTKIQKVLAILEALQWSLVWDAKEMAKFSRASFFEAALDVLNQHTGRDLTVIIPTIGSIILNLRNRSCNKLQIAFGLFLFSHGAPRKVIEVLCLAGLSVSPWTIDRALESLGKDSAGQVRRNIGMEFCFLVYDNINFATQKCDQRSNNVDSFESGTTATMVVGEDPGNQNQRTYAETYGKLKADDLMSDTENAKHLDFVLHCRVQTFEDWFKHKQIITAGDLLATVQIRTAKKLRRDDTSNYNKLLWVTPVPQLFHLQISLAGTILNNHYGDKDTAGPLAFNAALLGRKRVNIKKIDFHAVDELLHHTFDAMVLRLWQLELVTGDLATLGKACTKEELSRLVGEKVSLIISKYLDLDLPKSAMWPQGTPLSFSET</sequence>
<evidence type="ECO:0000259" key="1">
    <source>
        <dbReference type="Pfam" id="PF20231"/>
    </source>
</evidence>
<dbReference type="Pfam" id="PF20231">
    <property type="entry name" value="DUF6589"/>
    <property type="match status" value="1"/>
</dbReference>
<reference evidence="2 3" key="1">
    <citation type="submission" date="2016-07" db="EMBL/GenBank/DDBJ databases">
        <title>Pervasive Adenine N6-methylation of Active Genes in Fungi.</title>
        <authorList>
            <consortium name="DOE Joint Genome Institute"/>
            <person name="Mondo S.J."/>
            <person name="Dannebaum R.O."/>
            <person name="Kuo R.C."/>
            <person name="Labutti K."/>
            <person name="Haridas S."/>
            <person name="Kuo A."/>
            <person name="Salamov A."/>
            <person name="Ahrendt S.R."/>
            <person name="Lipzen A."/>
            <person name="Sullivan W."/>
            <person name="Andreopoulos W.B."/>
            <person name="Clum A."/>
            <person name="Lindquist E."/>
            <person name="Daum C."/>
            <person name="Ramamoorthy G.K."/>
            <person name="Gryganskyi A."/>
            <person name="Culley D."/>
            <person name="Magnuson J.K."/>
            <person name="James T.Y."/>
            <person name="O'Malley M.A."/>
            <person name="Stajich J.E."/>
            <person name="Spatafora J.W."/>
            <person name="Visel A."/>
            <person name="Grigoriev I.V."/>
        </authorList>
    </citation>
    <scope>NUCLEOTIDE SEQUENCE [LARGE SCALE GENOMIC DNA]</scope>
    <source>
        <strain evidence="2 3">NRRL 3116</strain>
    </source>
</reference>
<dbReference type="AlphaFoldDB" id="A0A1Y2H0Z6"/>
<feature type="domain" description="DUF6589" evidence="1">
    <location>
        <begin position="204"/>
        <end position="361"/>
    </location>
</feature>
<organism evidence="2 3">
    <name type="scientific">Lobosporangium transversale</name>
    <dbReference type="NCBI Taxonomy" id="64571"/>
    <lineage>
        <taxon>Eukaryota</taxon>
        <taxon>Fungi</taxon>
        <taxon>Fungi incertae sedis</taxon>
        <taxon>Mucoromycota</taxon>
        <taxon>Mortierellomycotina</taxon>
        <taxon>Mortierellomycetes</taxon>
        <taxon>Mortierellales</taxon>
        <taxon>Mortierellaceae</taxon>
        <taxon>Lobosporangium</taxon>
    </lineage>
</organism>
<dbReference type="InParanoid" id="A0A1Y2H0Z6"/>
<protein>
    <recommendedName>
        <fullName evidence="1">DUF6589 domain-containing protein</fullName>
    </recommendedName>
</protein>
<dbReference type="GeneID" id="33570269"/>
<proteinExistence type="predicted"/>
<dbReference type="InterPro" id="IPR046496">
    <property type="entry name" value="DUF6589"/>
</dbReference>
<evidence type="ECO:0000313" key="2">
    <source>
        <dbReference type="EMBL" id="ORZ27714.1"/>
    </source>
</evidence>
<comment type="caution">
    <text evidence="2">The sequence shown here is derived from an EMBL/GenBank/DDBJ whole genome shotgun (WGS) entry which is preliminary data.</text>
</comment>
<keyword evidence="3" id="KW-1185">Reference proteome</keyword>
<dbReference type="RefSeq" id="XP_021885417.1">
    <property type="nucleotide sequence ID" value="XM_022028426.1"/>
</dbReference>
<evidence type="ECO:0000313" key="3">
    <source>
        <dbReference type="Proteomes" id="UP000193648"/>
    </source>
</evidence>
<dbReference type="Proteomes" id="UP000193648">
    <property type="component" value="Unassembled WGS sequence"/>
</dbReference>